<feature type="region of interest" description="Disordered" evidence="1">
    <location>
        <begin position="46"/>
        <end position="78"/>
    </location>
</feature>
<dbReference type="EMBL" id="LT598496">
    <property type="protein sequence ID" value="SBV27547.1"/>
    <property type="molecule type" value="Genomic_DNA"/>
</dbReference>
<sequence length="221" mass="24009">MAVVSLPPTPHTHRTNQEDTVTDQFADDFAPHLAEQLRDPDVRAAYEAEQTSQESTVTDTNPLNTADRLAPAPETRDDATKHAWVRHYAAQALAALAVLNREYSNLPPNPEPGSRPDIGYLSLLAQSSMAAAVAFLGPIDAPTLLWDLTPEAGALNGEWEEWLVEVLVRYGVNPGYIDPAYDPDDFTEALAAHAASNQPYVCPDCGETAYLHFPECAGARS</sequence>
<feature type="compositionally biased region" description="Polar residues" evidence="1">
    <location>
        <begin position="49"/>
        <end position="64"/>
    </location>
</feature>
<dbReference type="STRING" id="307121.GA0070620_3071"/>
<reference evidence="3" key="1">
    <citation type="submission" date="2016-06" db="EMBL/GenBank/DDBJ databases">
        <authorList>
            <person name="Varghese N."/>
        </authorList>
    </citation>
    <scope>NUCLEOTIDE SEQUENCE [LARGE SCALE GENOMIC DNA]</scope>
    <source>
        <strain evidence="3">DSM 45344</strain>
    </source>
</reference>
<dbReference type="Proteomes" id="UP000199393">
    <property type="component" value="Chromosome I"/>
</dbReference>
<proteinExistence type="predicted"/>
<dbReference type="RefSeq" id="WP_091591407.1">
    <property type="nucleotide sequence ID" value="NZ_JBHRWG010000004.1"/>
</dbReference>
<organism evidence="2 3">
    <name type="scientific">Micromonospora krabiensis</name>
    <dbReference type="NCBI Taxonomy" id="307121"/>
    <lineage>
        <taxon>Bacteria</taxon>
        <taxon>Bacillati</taxon>
        <taxon>Actinomycetota</taxon>
        <taxon>Actinomycetes</taxon>
        <taxon>Micromonosporales</taxon>
        <taxon>Micromonosporaceae</taxon>
        <taxon>Micromonospora</taxon>
    </lineage>
</organism>
<dbReference type="AlphaFoldDB" id="A0A1C3N4P1"/>
<name>A0A1C3N4P1_9ACTN</name>
<gene>
    <name evidence="2" type="ORF">GA0070620_3071</name>
</gene>
<keyword evidence="3" id="KW-1185">Reference proteome</keyword>
<accession>A0A1C3N4P1</accession>
<protein>
    <submittedName>
        <fullName evidence="2">Uncharacterized protein</fullName>
    </submittedName>
</protein>
<evidence type="ECO:0000313" key="3">
    <source>
        <dbReference type="Proteomes" id="UP000199393"/>
    </source>
</evidence>
<evidence type="ECO:0000313" key="2">
    <source>
        <dbReference type="EMBL" id="SBV27547.1"/>
    </source>
</evidence>
<evidence type="ECO:0000256" key="1">
    <source>
        <dbReference type="SAM" id="MobiDB-lite"/>
    </source>
</evidence>